<protein>
    <submittedName>
        <fullName evidence="1">Uncharacterized protein</fullName>
    </submittedName>
</protein>
<name>A0ACB8QWQ4_9AGAM</name>
<accession>A0ACB8QWQ4</accession>
<sequence>MVQPIVLYDLKCKVPEGLEYAWSPNGWRTRLALNYKNLPYTTKWVGYADVEATVKKLGVAPHAPGSFLDLKYTVPAIYDPNARHAVMDSHQINRYLDEQYPETPQVFPEGTRALQAAFCETNQRILGAMFPAILDEVFDKCGDKDKEYFRESREAYFGAKLETVAPKGKAFDAKVEELERILREIGDWIDANGHGAVFIGGEAPVHADFDTVAQFIFLIKTVPEDHAMRRMFDRTDGGRWPRYLQAFSKWTERST</sequence>
<evidence type="ECO:0000313" key="2">
    <source>
        <dbReference type="Proteomes" id="UP000814128"/>
    </source>
</evidence>
<gene>
    <name evidence="1" type="ORF">K488DRAFT_76135</name>
</gene>
<reference evidence="1" key="2">
    <citation type="journal article" date="2022" name="New Phytol.">
        <title>Evolutionary transition to the ectomycorrhizal habit in the genomes of a hyperdiverse lineage of mushroom-forming fungi.</title>
        <authorList>
            <person name="Looney B."/>
            <person name="Miyauchi S."/>
            <person name="Morin E."/>
            <person name="Drula E."/>
            <person name="Courty P.E."/>
            <person name="Kohler A."/>
            <person name="Kuo A."/>
            <person name="LaButti K."/>
            <person name="Pangilinan J."/>
            <person name="Lipzen A."/>
            <person name="Riley R."/>
            <person name="Andreopoulos W."/>
            <person name="He G."/>
            <person name="Johnson J."/>
            <person name="Nolan M."/>
            <person name="Tritt A."/>
            <person name="Barry K.W."/>
            <person name="Grigoriev I.V."/>
            <person name="Nagy L.G."/>
            <person name="Hibbett D."/>
            <person name="Henrissat B."/>
            <person name="Matheny P.B."/>
            <person name="Labbe J."/>
            <person name="Martin F.M."/>
        </authorList>
    </citation>
    <scope>NUCLEOTIDE SEQUENCE</scope>
    <source>
        <strain evidence="1">EC-137</strain>
    </source>
</reference>
<dbReference type="EMBL" id="MU273474">
    <property type="protein sequence ID" value="KAI0036235.1"/>
    <property type="molecule type" value="Genomic_DNA"/>
</dbReference>
<proteinExistence type="predicted"/>
<reference evidence="1" key="1">
    <citation type="submission" date="2021-02" db="EMBL/GenBank/DDBJ databases">
        <authorList>
            <consortium name="DOE Joint Genome Institute"/>
            <person name="Ahrendt S."/>
            <person name="Looney B.P."/>
            <person name="Miyauchi S."/>
            <person name="Morin E."/>
            <person name="Drula E."/>
            <person name="Courty P.E."/>
            <person name="Chicoki N."/>
            <person name="Fauchery L."/>
            <person name="Kohler A."/>
            <person name="Kuo A."/>
            <person name="Labutti K."/>
            <person name="Pangilinan J."/>
            <person name="Lipzen A."/>
            <person name="Riley R."/>
            <person name="Andreopoulos W."/>
            <person name="He G."/>
            <person name="Johnson J."/>
            <person name="Barry K.W."/>
            <person name="Grigoriev I.V."/>
            <person name="Nagy L."/>
            <person name="Hibbett D."/>
            <person name="Henrissat B."/>
            <person name="Matheny P.B."/>
            <person name="Labbe J."/>
            <person name="Martin F."/>
        </authorList>
    </citation>
    <scope>NUCLEOTIDE SEQUENCE</scope>
    <source>
        <strain evidence="1">EC-137</strain>
    </source>
</reference>
<organism evidence="1 2">
    <name type="scientific">Vararia minispora EC-137</name>
    <dbReference type="NCBI Taxonomy" id="1314806"/>
    <lineage>
        <taxon>Eukaryota</taxon>
        <taxon>Fungi</taxon>
        <taxon>Dikarya</taxon>
        <taxon>Basidiomycota</taxon>
        <taxon>Agaricomycotina</taxon>
        <taxon>Agaricomycetes</taxon>
        <taxon>Russulales</taxon>
        <taxon>Lachnocladiaceae</taxon>
        <taxon>Vararia</taxon>
    </lineage>
</organism>
<keyword evidence="2" id="KW-1185">Reference proteome</keyword>
<comment type="caution">
    <text evidence="1">The sequence shown here is derived from an EMBL/GenBank/DDBJ whole genome shotgun (WGS) entry which is preliminary data.</text>
</comment>
<evidence type="ECO:0000313" key="1">
    <source>
        <dbReference type="EMBL" id="KAI0036235.1"/>
    </source>
</evidence>
<dbReference type="Proteomes" id="UP000814128">
    <property type="component" value="Unassembled WGS sequence"/>
</dbReference>